<gene>
    <name evidence="1" type="ORF">SCF082_LOCUS35182</name>
    <name evidence="2" type="ORF">SCF082_LOCUS35301</name>
</gene>
<dbReference type="EMBL" id="CAXAMM010033336">
    <property type="protein sequence ID" value="CAK9071229.1"/>
    <property type="molecule type" value="Genomic_DNA"/>
</dbReference>
<dbReference type="Pfam" id="PF01019">
    <property type="entry name" value="G_glu_transpept"/>
    <property type="match status" value="1"/>
</dbReference>
<protein>
    <submittedName>
        <fullName evidence="1">Glutathione hydrolase-like YwrD proenzyme (Putative gamma-glutamyltransferase YwrD) [Cleaved into: Glutathione hydrolase-like YwrD large chain</fullName>
    </submittedName>
</protein>
<dbReference type="EMBL" id="CAXAMM010033223">
    <property type="protein sequence ID" value="CAK9070919.1"/>
    <property type="molecule type" value="Genomic_DNA"/>
</dbReference>
<dbReference type="InterPro" id="IPR052896">
    <property type="entry name" value="GGT-like_enzyme"/>
</dbReference>
<dbReference type="InterPro" id="IPR029055">
    <property type="entry name" value="Ntn_hydrolases_N"/>
</dbReference>
<dbReference type="InterPro" id="IPR043137">
    <property type="entry name" value="GGT_ssub_C"/>
</dbReference>
<dbReference type="Gene3D" id="1.10.246.130">
    <property type="match status" value="1"/>
</dbReference>
<dbReference type="PANTHER" id="PTHR43881:SF1">
    <property type="entry name" value="GAMMA-GLUTAMYLTRANSPEPTIDASE (AFU_ORTHOLOGUE AFUA_4G13580)"/>
    <property type="match status" value="1"/>
</dbReference>
<accession>A0ABP0P582</accession>
<dbReference type="PRINTS" id="PR01210">
    <property type="entry name" value="GGTRANSPTASE"/>
</dbReference>
<dbReference type="SUPFAM" id="SSF56235">
    <property type="entry name" value="N-terminal nucleophile aminohydrolases (Ntn hydrolases)"/>
    <property type="match status" value="1"/>
</dbReference>
<dbReference type="PANTHER" id="PTHR43881">
    <property type="entry name" value="GAMMA-GLUTAMYLTRANSPEPTIDASE (AFU_ORTHOLOGUE AFUA_4G13580)"/>
    <property type="match status" value="1"/>
</dbReference>
<keyword evidence="3" id="KW-1185">Reference proteome</keyword>
<dbReference type="Gene3D" id="3.60.20.40">
    <property type="match status" value="1"/>
</dbReference>
<comment type="caution">
    <text evidence="1">The sequence shown here is derived from an EMBL/GenBank/DDBJ whole genome shotgun (WGS) entry which is preliminary data.</text>
</comment>
<dbReference type="Proteomes" id="UP001642464">
    <property type="component" value="Unassembled WGS sequence"/>
</dbReference>
<proteinExistence type="predicted"/>
<evidence type="ECO:0000313" key="3">
    <source>
        <dbReference type="Proteomes" id="UP001642464"/>
    </source>
</evidence>
<evidence type="ECO:0000313" key="1">
    <source>
        <dbReference type="EMBL" id="CAK9070919.1"/>
    </source>
</evidence>
<dbReference type="InterPro" id="IPR043138">
    <property type="entry name" value="GGT_lsub"/>
</dbReference>
<organism evidence="1 3">
    <name type="scientific">Durusdinium trenchii</name>
    <dbReference type="NCBI Taxonomy" id="1381693"/>
    <lineage>
        <taxon>Eukaryota</taxon>
        <taxon>Sar</taxon>
        <taxon>Alveolata</taxon>
        <taxon>Dinophyceae</taxon>
        <taxon>Suessiales</taxon>
        <taxon>Symbiodiniaceae</taxon>
        <taxon>Durusdinium</taxon>
    </lineage>
</organism>
<evidence type="ECO:0000313" key="2">
    <source>
        <dbReference type="EMBL" id="CAK9071229.1"/>
    </source>
</evidence>
<reference evidence="1 3" key="1">
    <citation type="submission" date="2024-02" db="EMBL/GenBank/DDBJ databases">
        <authorList>
            <person name="Chen Y."/>
            <person name="Shah S."/>
            <person name="Dougan E. K."/>
            <person name="Thang M."/>
            <person name="Chan C."/>
        </authorList>
    </citation>
    <scope>NUCLEOTIDE SEQUENCE [LARGE SCALE GENOMIC DNA]</scope>
</reference>
<name>A0ABP0P582_9DINO</name>
<sequence>MEPGCFGFRSRRAPVYGARGMVATSQPLASEAGLRLLQQGGSAADACVAAAAALNATEPCNTGLGGDAFALFFEAKTKKVHCLQGCGRSPAALTLEGALAHPDVSGTSLHPMSALCVTVPGTASAWEAAVAQWGTKSLREVLQPAIELAEGGFPVSQGAAQIWQQSEELLAQAARGRPTPYLPGGRAPKAGEIFRNPDLAQTMRLLGEKGAKEGFYTGAVAEEIVKALAARGGVMSAKDLAEHSCSFVEPISSCYRGRFRLYECPPPTQGVTALMALNLLEQLPAPPRLSSEAIHAQAEALRFAFADALQFCADPAGRSVSGELLDKERAAKRWKQMFDPNARAAAVAPDGEGVRMGPDTVYLAAVDQWGNACSFINSNYMGFGTGIVPDGCGFSLQNRGHNFILQKSHPNCLGPSKFCYHTIIPGMVTREETKDLFCTLGVMGGFMQPQGHLQVLCAMADYGLDPQAALDQPRFCLQGVDSALGAASAGAAQLLLEEGMPEETQAQLRSMGHDVHLVTGWQRLVFGRGQVICRDPESGVLCGGTEPRADGAVAAW</sequence>